<dbReference type="PRINTS" id="PR00411">
    <property type="entry name" value="PNDRDTASEI"/>
</dbReference>
<dbReference type="InterPro" id="IPR036188">
    <property type="entry name" value="FAD/NAD-bd_sf"/>
</dbReference>
<feature type="binding site" evidence="4">
    <location>
        <position position="200"/>
    </location>
    <ligand>
        <name>NAD(+)</name>
        <dbReference type="ChEBI" id="CHEBI:57540"/>
    </ligand>
</feature>
<feature type="binding site" evidence="4">
    <location>
        <begin position="177"/>
        <end position="184"/>
    </location>
    <ligand>
        <name>NAD(+)</name>
        <dbReference type="ChEBI" id="CHEBI:57540"/>
    </ligand>
</feature>
<keyword evidence="2" id="KW-0285">Flavoprotein</keyword>
<dbReference type="InterPro" id="IPR004099">
    <property type="entry name" value="Pyr_nucl-diS_OxRdtase_dimer"/>
</dbReference>
<proteinExistence type="inferred from homology"/>
<dbReference type="Gene3D" id="3.30.390.30">
    <property type="match status" value="1"/>
</dbReference>
<dbReference type="Proteomes" id="UP000321617">
    <property type="component" value="Unassembled WGS sequence"/>
</dbReference>
<dbReference type="SUPFAM" id="SSF51905">
    <property type="entry name" value="FAD/NAD(P)-binding domain"/>
    <property type="match status" value="1"/>
</dbReference>
<accession>A0A562VGV1</accession>
<feature type="binding site" evidence="4">
    <location>
        <position position="303"/>
    </location>
    <ligand>
        <name>FAD</name>
        <dbReference type="ChEBI" id="CHEBI:57692"/>
    </ligand>
</feature>
<evidence type="ECO:0000256" key="2">
    <source>
        <dbReference type="ARBA" id="ARBA00022630"/>
    </source>
</evidence>
<dbReference type="InterPro" id="IPR001100">
    <property type="entry name" value="Pyr_nuc-diS_OxRdtase"/>
</dbReference>
<keyword evidence="4" id="KW-0520">NAD</keyword>
<dbReference type="PANTHER" id="PTHR43014:SF2">
    <property type="entry name" value="MERCURIC REDUCTASE"/>
    <property type="match status" value="1"/>
</dbReference>
<reference evidence="8 9" key="1">
    <citation type="journal article" date="2013" name="Stand. Genomic Sci.">
        <title>Genomic Encyclopedia of Type Strains, Phase I: The one thousand microbial genomes (KMG-I) project.</title>
        <authorList>
            <person name="Kyrpides N.C."/>
            <person name="Woyke T."/>
            <person name="Eisen J.A."/>
            <person name="Garrity G."/>
            <person name="Lilburn T.G."/>
            <person name="Beck B.J."/>
            <person name="Whitman W.B."/>
            <person name="Hugenholtz P."/>
            <person name="Klenk H.P."/>
        </authorList>
    </citation>
    <scope>NUCLEOTIDE SEQUENCE [LARGE SCALE GENOMIC DNA]</scope>
    <source>
        <strain evidence="8 9">DSM 45044</strain>
    </source>
</reference>
<evidence type="ECO:0000256" key="1">
    <source>
        <dbReference type="ARBA" id="ARBA00007532"/>
    </source>
</evidence>
<comment type="similarity">
    <text evidence="1">Belongs to the class-I pyridine nucleotide-disulfide oxidoreductase family.</text>
</comment>
<evidence type="ECO:0000256" key="5">
    <source>
        <dbReference type="PIRSR" id="PIRSR000350-4"/>
    </source>
</evidence>
<dbReference type="GO" id="GO:0003955">
    <property type="term" value="F:NAD(P)H dehydrogenase (quinone) activity"/>
    <property type="evidence" value="ECO:0007669"/>
    <property type="project" value="TreeGrafter"/>
</dbReference>
<name>A0A562VGV1_9ACTN</name>
<evidence type="ECO:0000313" key="8">
    <source>
        <dbReference type="EMBL" id="TWJ17133.1"/>
    </source>
</evidence>
<dbReference type="InterPro" id="IPR023753">
    <property type="entry name" value="FAD/NAD-binding_dom"/>
</dbReference>
<gene>
    <name evidence="8" type="ORF">LX16_0049</name>
</gene>
<evidence type="ECO:0000313" key="9">
    <source>
        <dbReference type="Proteomes" id="UP000321617"/>
    </source>
</evidence>
<keyword evidence="4" id="KW-0547">Nucleotide-binding</keyword>
<feature type="binding site" evidence="4">
    <location>
        <position position="51"/>
    </location>
    <ligand>
        <name>FAD</name>
        <dbReference type="ChEBI" id="CHEBI:57692"/>
    </ligand>
</feature>
<dbReference type="PRINTS" id="PR00368">
    <property type="entry name" value="FADPNR"/>
</dbReference>
<dbReference type="RefSeq" id="WP_147131209.1">
    <property type="nucleotide sequence ID" value="NZ_BAABIJ010000009.1"/>
</dbReference>
<dbReference type="InterPro" id="IPR016156">
    <property type="entry name" value="FAD/NAD-linked_Rdtase_dimer_sf"/>
</dbReference>
<keyword evidence="3 4" id="KW-0274">FAD</keyword>
<keyword evidence="8" id="KW-0670">Pyruvate</keyword>
<dbReference type="GO" id="GO:0050660">
    <property type="term" value="F:flavin adenine dinucleotide binding"/>
    <property type="evidence" value="ECO:0007669"/>
    <property type="project" value="TreeGrafter"/>
</dbReference>
<keyword evidence="9" id="KW-1185">Reference proteome</keyword>
<feature type="binding site" evidence="4">
    <location>
        <position position="264"/>
    </location>
    <ligand>
        <name>NAD(+)</name>
        <dbReference type="ChEBI" id="CHEBI:57540"/>
    </ligand>
</feature>
<feature type="disulfide bond" description="Redox-active" evidence="5">
    <location>
        <begin position="42"/>
        <end position="47"/>
    </location>
</feature>
<feature type="domain" description="FAD/NAD(P)-binding" evidence="7">
    <location>
        <begin position="6"/>
        <end position="318"/>
    </location>
</feature>
<dbReference type="Pfam" id="PF07992">
    <property type="entry name" value="Pyr_redox_2"/>
    <property type="match status" value="1"/>
</dbReference>
<comment type="cofactor">
    <cofactor evidence="4">
        <name>FAD</name>
        <dbReference type="ChEBI" id="CHEBI:57692"/>
    </cofactor>
    <text evidence="4">Binds 1 FAD per subunit.</text>
</comment>
<evidence type="ECO:0000256" key="4">
    <source>
        <dbReference type="PIRSR" id="PIRSR000350-3"/>
    </source>
</evidence>
<dbReference type="SUPFAM" id="SSF55424">
    <property type="entry name" value="FAD/NAD-linked reductases, dimerisation (C-terminal) domain"/>
    <property type="match status" value="1"/>
</dbReference>
<protein>
    <submittedName>
        <fullName evidence="8">Pyruvate/2-oxoglutarate dehydrogenase complex dihydrolipoamide dehydrogenase (E3) component</fullName>
    </submittedName>
</protein>
<feature type="domain" description="Pyridine nucleotide-disulphide oxidoreductase dimerisation" evidence="6">
    <location>
        <begin position="339"/>
        <end position="444"/>
    </location>
</feature>
<feature type="binding site" evidence="4">
    <location>
        <begin position="140"/>
        <end position="142"/>
    </location>
    <ligand>
        <name>FAD</name>
        <dbReference type="ChEBI" id="CHEBI:57692"/>
    </ligand>
</feature>
<organism evidence="8 9">
    <name type="scientific">Stackebrandtia albiflava</name>
    <dbReference type="NCBI Taxonomy" id="406432"/>
    <lineage>
        <taxon>Bacteria</taxon>
        <taxon>Bacillati</taxon>
        <taxon>Actinomycetota</taxon>
        <taxon>Actinomycetes</taxon>
        <taxon>Glycomycetales</taxon>
        <taxon>Glycomycetaceae</taxon>
        <taxon>Stackebrandtia</taxon>
    </lineage>
</organism>
<dbReference type="Pfam" id="PF02852">
    <property type="entry name" value="Pyr_redox_dim"/>
    <property type="match status" value="1"/>
</dbReference>
<evidence type="ECO:0000259" key="7">
    <source>
        <dbReference type="Pfam" id="PF07992"/>
    </source>
</evidence>
<comment type="caution">
    <text evidence="8">The sequence shown here is derived from an EMBL/GenBank/DDBJ whole genome shotgun (WGS) entry which is preliminary data.</text>
</comment>
<sequence length="454" mass="47651">MTEEVDVVVVGLGVGGEEVAGRLAGAGLDVVGVEGKLVGGECPYWACIPSKMMIRAADLLAETARVDGMAGRAHAIPDWTPVARRIRDEATDNWDDTVAVKRFTDKGGRFVRGWATLTSPNEVTVGDQVYRARRGVVFGTGSAPVIPPIDGLADTPYWTNRELVEADTLPDSLLVLGGGAIGLELAQAWNRFGVEVNVIEASDRIMSNEEPESSALVQDVLAADGVHVHTGAKATAVSHGEGRFTVTIEDGRRLIGEALLVSVGRKAKLGPLGVDKAGLDPSASSIPVDEWMRAGDGLWAVGDVTGRGAFTHVAMYQADIAVRDILGQGGPSADYRALPRVTFTDPEVGSVGMTEAQAHAADIRVRTGTARVPETSRGWIHKAGNAGLIKLVADADAGVLVGATSVGPCGGEVLSMLTLAVKAKVPIDTLRDMIYAYPTFHRGVLDAVHDLDAD</sequence>
<evidence type="ECO:0000256" key="3">
    <source>
        <dbReference type="ARBA" id="ARBA00022827"/>
    </source>
</evidence>
<dbReference type="PIRSF" id="PIRSF000350">
    <property type="entry name" value="Mercury_reductase_MerA"/>
    <property type="match status" value="1"/>
</dbReference>
<dbReference type="OrthoDB" id="3435382at2"/>
<evidence type="ECO:0000259" key="6">
    <source>
        <dbReference type="Pfam" id="PF02852"/>
    </source>
</evidence>
<dbReference type="PANTHER" id="PTHR43014">
    <property type="entry name" value="MERCURIC REDUCTASE"/>
    <property type="match status" value="1"/>
</dbReference>
<dbReference type="EMBL" id="VLLL01000001">
    <property type="protein sequence ID" value="TWJ17133.1"/>
    <property type="molecule type" value="Genomic_DNA"/>
</dbReference>
<dbReference type="AlphaFoldDB" id="A0A562VGV1"/>
<dbReference type="Gene3D" id="3.50.50.60">
    <property type="entry name" value="FAD/NAD(P)-binding domain"/>
    <property type="match status" value="2"/>
</dbReference>